<dbReference type="InterPro" id="IPR036390">
    <property type="entry name" value="WH_DNA-bd_sf"/>
</dbReference>
<dbReference type="EMBL" id="JBHSED010000010">
    <property type="protein sequence ID" value="MFC4303249.1"/>
    <property type="molecule type" value="Genomic_DNA"/>
</dbReference>
<dbReference type="Gene3D" id="3.40.1190.20">
    <property type="match status" value="1"/>
</dbReference>
<dbReference type="Gene3D" id="1.10.10.10">
    <property type="entry name" value="Winged helix-like DNA-binding domain superfamily/Winged helix DNA-binding domain"/>
    <property type="match status" value="1"/>
</dbReference>
<dbReference type="InterPro" id="IPR029056">
    <property type="entry name" value="Ribokinase-like"/>
</dbReference>
<proteinExistence type="predicted"/>
<evidence type="ECO:0000256" key="1">
    <source>
        <dbReference type="ARBA" id="ARBA00023125"/>
    </source>
</evidence>
<dbReference type="InterPro" id="IPR036388">
    <property type="entry name" value="WH-like_DNA-bd_sf"/>
</dbReference>
<dbReference type="RefSeq" id="WP_378126515.1">
    <property type="nucleotide sequence ID" value="NZ_JBHSED010000010.1"/>
</dbReference>
<gene>
    <name evidence="3" type="ORF">ACFO1S_07265</name>
</gene>
<sequence length="366" mass="39093">MMDRERQILELIRHNPFISQNEIAADIGISRSAVAGYIASLTKRGIIRGRAYVTAEDNTALCIGGANLDSKATAKQRIRPGSSNPANVKESCGGVSRNIAENLAHLGCSVSLMTVVGDDQAGQWVLKETAKAGVNTGLALTLPGEKTGTYTALLDVDGEMFVAYADMDVYERFSPQLLREKWPHIAASKLVIADTNLPADTLSELIGRCRESSLTLFIDPVSSEKAKKLPADLQGVTAIFPNLEEAVQLADGSAADKPDYAKLARAIHERGVTHVFITAGEQGVYYSETADEDGPSLFSPIPTKVVEVTGAGDAFVAGVAYGILHNHSYKEACRLGLAASHLTLQTAESVSAQLNEHTLQLTLKES</sequence>
<dbReference type="SUPFAM" id="SSF53613">
    <property type="entry name" value="Ribokinase-like"/>
    <property type="match status" value="1"/>
</dbReference>
<dbReference type="Pfam" id="PF13412">
    <property type="entry name" value="HTH_24"/>
    <property type="match status" value="1"/>
</dbReference>
<accession>A0ABV8S9T1</accession>
<organism evidence="3 4">
    <name type="scientific">Cohnella boryungensis</name>
    <dbReference type="NCBI Taxonomy" id="768479"/>
    <lineage>
        <taxon>Bacteria</taxon>
        <taxon>Bacillati</taxon>
        <taxon>Bacillota</taxon>
        <taxon>Bacilli</taxon>
        <taxon>Bacillales</taxon>
        <taxon>Paenibacillaceae</taxon>
        <taxon>Cohnella</taxon>
    </lineage>
</organism>
<comment type="caution">
    <text evidence="3">The sequence shown here is derived from an EMBL/GenBank/DDBJ whole genome shotgun (WGS) entry which is preliminary data.</text>
</comment>
<dbReference type="InterPro" id="IPR011991">
    <property type="entry name" value="ArsR-like_HTH"/>
</dbReference>
<reference evidence="4" key="1">
    <citation type="journal article" date="2019" name="Int. J. Syst. Evol. Microbiol.">
        <title>The Global Catalogue of Microorganisms (GCM) 10K type strain sequencing project: providing services to taxonomists for standard genome sequencing and annotation.</title>
        <authorList>
            <consortium name="The Broad Institute Genomics Platform"/>
            <consortium name="The Broad Institute Genome Sequencing Center for Infectious Disease"/>
            <person name="Wu L."/>
            <person name="Ma J."/>
        </authorList>
    </citation>
    <scope>NUCLEOTIDE SEQUENCE [LARGE SCALE GENOMIC DNA]</scope>
    <source>
        <strain evidence="4">CGMCC 4.1641</strain>
    </source>
</reference>
<dbReference type="Proteomes" id="UP001595755">
    <property type="component" value="Unassembled WGS sequence"/>
</dbReference>
<keyword evidence="3" id="KW-0808">Transferase</keyword>
<keyword evidence="1" id="KW-0238">DNA-binding</keyword>
<dbReference type="GO" id="GO:0016301">
    <property type="term" value="F:kinase activity"/>
    <property type="evidence" value="ECO:0007669"/>
    <property type="project" value="UniProtKB-KW"/>
</dbReference>
<evidence type="ECO:0000313" key="4">
    <source>
        <dbReference type="Proteomes" id="UP001595755"/>
    </source>
</evidence>
<keyword evidence="4" id="KW-1185">Reference proteome</keyword>
<dbReference type="SUPFAM" id="SSF46785">
    <property type="entry name" value="Winged helix' DNA-binding domain"/>
    <property type="match status" value="1"/>
</dbReference>
<dbReference type="PANTHER" id="PTHR42909:SF4">
    <property type="entry name" value="CARBOHYDRATE KINASE, PFKB FAMILY"/>
    <property type="match status" value="1"/>
</dbReference>
<dbReference type="PANTHER" id="PTHR42909">
    <property type="entry name" value="ZGC:136858"/>
    <property type="match status" value="1"/>
</dbReference>
<dbReference type="CDD" id="cd01941">
    <property type="entry name" value="YeiC_kinase_like"/>
    <property type="match status" value="1"/>
</dbReference>
<protein>
    <submittedName>
        <fullName evidence="3">Carbohydrate kinase</fullName>
    </submittedName>
</protein>
<name>A0ABV8S9T1_9BACL</name>
<evidence type="ECO:0000313" key="3">
    <source>
        <dbReference type="EMBL" id="MFC4303249.1"/>
    </source>
</evidence>
<dbReference type="InterPro" id="IPR011611">
    <property type="entry name" value="PfkB_dom"/>
</dbReference>
<feature type="domain" description="Carbohydrate kinase PfkB" evidence="2">
    <location>
        <begin position="60"/>
        <end position="348"/>
    </location>
</feature>
<evidence type="ECO:0000259" key="2">
    <source>
        <dbReference type="Pfam" id="PF00294"/>
    </source>
</evidence>
<dbReference type="CDD" id="cd00090">
    <property type="entry name" value="HTH_ARSR"/>
    <property type="match status" value="1"/>
</dbReference>
<keyword evidence="3" id="KW-0418">Kinase</keyword>
<dbReference type="Pfam" id="PF00294">
    <property type="entry name" value="PfkB"/>
    <property type="match status" value="1"/>
</dbReference>